<dbReference type="InterPro" id="IPR000620">
    <property type="entry name" value="EamA_dom"/>
</dbReference>
<dbReference type="SUPFAM" id="SSF103481">
    <property type="entry name" value="Multidrug resistance efflux transporter EmrE"/>
    <property type="match status" value="2"/>
</dbReference>
<feature type="transmembrane region" description="Helical" evidence="6">
    <location>
        <begin position="247"/>
        <end position="266"/>
    </location>
</feature>
<evidence type="ECO:0000256" key="2">
    <source>
        <dbReference type="ARBA" id="ARBA00007362"/>
    </source>
</evidence>
<evidence type="ECO:0000256" key="4">
    <source>
        <dbReference type="ARBA" id="ARBA00022989"/>
    </source>
</evidence>
<evidence type="ECO:0000313" key="8">
    <source>
        <dbReference type="EMBL" id="MFC3685118.1"/>
    </source>
</evidence>
<sequence>MSPTLVLEFLLLAALWGSSFLFMRLGAAEFGALPTAGLRVALAALFLLPVFLVAGVWSDFRRRAGHILFVGLLNSGIPFALFAYAVMHISTGLTSILNATVPLTGALVAWAWLKDRPDAWRATGLAVGFVGVCLLVIGKSGFSLAPGAASAGQALLAMLACLVATFCYGLAASFTKRHLTGVHPLATASGSQIGAALGLALPTLWLWPDQPVSTGAWGALIAVALLCTSLAYVLFFRIIAQAGPSKALTVTFLVPVFALIYGRVFLDEAITPWMIGCGLVIMAGTALSTGLVKRRPQFSNAQT</sequence>
<feature type="transmembrane region" description="Helical" evidence="6">
    <location>
        <begin position="185"/>
        <end position="208"/>
    </location>
</feature>
<dbReference type="Pfam" id="PF00892">
    <property type="entry name" value="EamA"/>
    <property type="match status" value="2"/>
</dbReference>
<evidence type="ECO:0000256" key="5">
    <source>
        <dbReference type="ARBA" id="ARBA00023136"/>
    </source>
</evidence>
<dbReference type="EMBL" id="JBHRXX010000007">
    <property type="protein sequence ID" value="MFC3685118.1"/>
    <property type="molecule type" value="Genomic_DNA"/>
</dbReference>
<dbReference type="Proteomes" id="UP001595729">
    <property type="component" value="Unassembled WGS sequence"/>
</dbReference>
<comment type="caution">
    <text evidence="8">The sequence shown here is derived from an EMBL/GenBank/DDBJ whole genome shotgun (WGS) entry which is preliminary data.</text>
</comment>
<feature type="transmembrane region" description="Helical" evidence="6">
    <location>
        <begin position="272"/>
        <end position="292"/>
    </location>
</feature>
<dbReference type="InterPro" id="IPR050638">
    <property type="entry name" value="AA-Vitamin_Transporters"/>
</dbReference>
<keyword evidence="4 6" id="KW-1133">Transmembrane helix</keyword>
<dbReference type="PANTHER" id="PTHR32322:SF2">
    <property type="entry name" value="EAMA DOMAIN-CONTAINING PROTEIN"/>
    <property type="match status" value="1"/>
</dbReference>
<proteinExistence type="inferred from homology"/>
<feature type="transmembrane region" description="Helical" evidence="6">
    <location>
        <begin position="151"/>
        <end position="173"/>
    </location>
</feature>
<keyword evidence="3 6" id="KW-0812">Transmembrane</keyword>
<dbReference type="InterPro" id="IPR037185">
    <property type="entry name" value="EmrE-like"/>
</dbReference>
<evidence type="ECO:0000256" key="3">
    <source>
        <dbReference type="ARBA" id="ARBA00022692"/>
    </source>
</evidence>
<keyword evidence="9" id="KW-1185">Reference proteome</keyword>
<feature type="transmembrane region" description="Helical" evidence="6">
    <location>
        <begin position="125"/>
        <end position="145"/>
    </location>
</feature>
<protein>
    <submittedName>
        <fullName evidence="8">DMT family transporter</fullName>
    </submittedName>
</protein>
<feature type="domain" description="EamA" evidence="7">
    <location>
        <begin position="9"/>
        <end position="136"/>
    </location>
</feature>
<organism evidence="8 9">
    <name type="scientific">Hydrogenophaga luteola</name>
    <dbReference type="NCBI Taxonomy" id="1591122"/>
    <lineage>
        <taxon>Bacteria</taxon>
        <taxon>Pseudomonadati</taxon>
        <taxon>Pseudomonadota</taxon>
        <taxon>Betaproteobacteria</taxon>
        <taxon>Burkholderiales</taxon>
        <taxon>Comamonadaceae</taxon>
        <taxon>Hydrogenophaga</taxon>
    </lineage>
</organism>
<feature type="domain" description="EamA" evidence="7">
    <location>
        <begin position="156"/>
        <end position="288"/>
    </location>
</feature>
<comment type="similarity">
    <text evidence="2">Belongs to the EamA transporter family.</text>
</comment>
<evidence type="ECO:0000256" key="1">
    <source>
        <dbReference type="ARBA" id="ARBA00004141"/>
    </source>
</evidence>
<accession>A0ABV7W771</accession>
<feature type="transmembrane region" description="Helical" evidence="6">
    <location>
        <begin position="214"/>
        <end position="235"/>
    </location>
</feature>
<comment type="subcellular location">
    <subcellularLocation>
        <location evidence="1">Membrane</location>
        <topology evidence="1">Multi-pass membrane protein</topology>
    </subcellularLocation>
</comment>
<dbReference type="PANTHER" id="PTHR32322">
    <property type="entry name" value="INNER MEMBRANE TRANSPORTER"/>
    <property type="match status" value="1"/>
</dbReference>
<name>A0ABV7W771_9BURK</name>
<dbReference type="RefSeq" id="WP_382175824.1">
    <property type="nucleotide sequence ID" value="NZ_JBHRXX010000007.1"/>
</dbReference>
<keyword evidence="5 6" id="KW-0472">Membrane</keyword>
<evidence type="ECO:0000313" key="9">
    <source>
        <dbReference type="Proteomes" id="UP001595729"/>
    </source>
</evidence>
<evidence type="ECO:0000259" key="7">
    <source>
        <dbReference type="Pfam" id="PF00892"/>
    </source>
</evidence>
<feature type="transmembrane region" description="Helical" evidence="6">
    <location>
        <begin position="38"/>
        <end position="60"/>
    </location>
</feature>
<evidence type="ECO:0000256" key="6">
    <source>
        <dbReference type="SAM" id="Phobius"/>
    </source>
</evidence>
<feature type="transmembrane region" description="Helical" evidence="6">
    <location>
        <begin position="93"/>
        <end position="113"/>
    </location>
</feature>
<reference evidence="9" key="1">
    <citation type="journal article" date="2019" name="Int. J. Syst. Evol. Microbiol.">
        <title>The Global Catalogue of Microorganisms (GCM) 10K type strain sequencing project: providing services to taxonomists for standard genome sequencing and annotation.</title>
        <authorList>
            <consortium name="The Broad Institute Genomics Platform"/>
            <consortium name="The Broad Institute Genome Sequencing Center for Infectious Disease"/>
            <person name="Wu L."/>
            <person name="Ma J."/>
        </authorList>
    </citation>
    <scope>NUCLEOTIDE SEQUENCE [LARGE SCALE GENOMIC DNA]</scope>
    <source>
        <strain evidence="9">KCTC 42501</strain>
    </source>
</reference>
<gene>
    <name evidence="8" type="ORF">ACFOPI_16065</name>
</gene>
<feature type="transmembrane region" description="Helical" evidence="6">
    <location>
        <begin position="67"/>
        <end position="87"/>
    </location>
</feature>